<proteinExistence type="predicted"/>
<feature type="compositionally biased region" description="Polar residues" evidence="1">
    <location>
        <begin position="23"/>
        <end position="45"/>
    </location>
</feature>
<dbReference type="Proteomes" id="UP000190744">
    <property type="component" value="Unassembled WGS sequence"/>
</dbReference>
<dbReference type="AlphaFoldDB" id="A0A1S9RN25"/>
<reference evidence="3" key="1">
    <citation type="submission" date="2015-09" db="EMBL/GenBank/DDBJ databases">
        <authorList>
            <person name="Fill T.P."/>
            <person name="Baretta J.F."/>
            <person name="de Almeida L.G."/>
            <person name="Rocha M."/>
            <person name="de Souza D.H."/>
            <person name="Malavazi I."/>
            <person name="Cerdeira L.T."/>
            <person name="Hong H."/>
            <person name="Samborskyy M."/>
            <person name="de Vasconcelos A.T."/>
            <person name="Leadlay P."/>
            <person name="Rodrigues-Filho E."/>
        </authorList>
    </citation>
    <scope>NUCLEOTIDE SEQUENCE [LARGE SCALE GENOMIC DNA]</scope>
    <source>
        <strain evidence="3">LaBioMMi 136</strain>
    </source>
</reference>
<evidence type="ECO:0000256" key="1">
    <source>
        <dbReference type="SAM" id="MobiDB-lite"/>
    </source>
</evidence>
<evidence type="ECO:0000313" key="2">
    <source>
        <dbReference type="EMBL" id="OOQ86418.1"/>
    </source>
</evidence>
<dbReference type="EMBL" id="LJBN01000141">
    <property type="protein sequence ID" value="OOQ86418.1"/>
    <property type="molecule type" value="Genomic_DNA"/>
</dbReference>
<organism evidence="2 3">
    <name type="scientific">Penicillium brasilianum</name>
    <dbReference type="NCBI Taxonomy" id="104259"/>
    <lineage>
        <taxon>Eukaryota</taxon>
        <taxon>Fungi</taxon>
        <taxon>Dikarya</taxon>
        <taxon>Ascomycota</taxon>
        <taxon>Pezizomycotina</taxon>
        <taxon>Eurotiomycetes</taxon>
        <taxon>Eurotiomycetidae</taxon>
        <taxon>Eurotiales</taxon>
        <taxon>Aspergillaceae</taxon>
        <taxon>Penicillium</taxon>
    </lineage>
</organism>
<gene>
    <name evidence="2" type="ORF">PEBR_21489</name>
</gene>
<feature type="compositionally biased region" description="Polar residues" evidence="1">
    <location>
        <begin position="1"/>
        <end position="11"/>
    </location>
</feature>
<name>A0A1S9RN25_PENBI</name>
<feature type="region of interest" description="Disordered" evidence="1">
    <location>
        <begin position="1"/>
        <end position="98"/>
    </location>
</feature>
<comment type="caution">
    <text evidence="2">The sequence shown here is derived from an EMBL/GenBank/DDBJ whole genome shotgun (WGS) entry which is preliminary data.</text>
</comment>
<sequence>MGSIRKSTMYSSRRPDFRRQLQRALSLSSFETDDSQSTSKLSTGDTTEDQESVLSGSDRSNMHSHSDGHTHHTPEDEIDPGLFTTIPTEENTKEQPGLVSDRDMIALECVAELDVRMKNVEDSMHIQENVNEVIRTDLADILGRLAIVEEKISKTSQAEQQVSPENRNTQRRRRSRR</sequence>
<accession>A0A1S9RN25</accession>
<evidence type="ECO:0000313" key="3">
    <source>
        <dbReference type="Proteomes" id="UP000190744"/>
    </source>
</evidence>
<feature type="compositionally biased region" description="Polar residues" evidence="1">
    <location>
        <begin position="154"/>
        <end position="167"/>
    </location>
</feature>
<protein>
    <submittedName>
        <fullName evidence="2">Uncharacterized protein</fullName>
    </submittedName>
</protein>
<feature type="region of interest" description="Disordered" evidence="1">
    <location>
        <begin position="152"/>
        <end position="177"/>
    </location>
</feature>
<feature type="compositionally biased region" description="Basic and acidic residues" evidence="1">
    <location>
        <begin position="60"/>
        <end position="75"/>
    </location>
</feature>